<dbReference type="EMBL" id="WNKX01000006">
    <property type="protein sequence ID" value="MTW10849.1"/>
    <property type="molecule type" value="Genomic_DNA"/>
</dbReference>
<dbReference type="InterPro" id="IPR018968">
    <property type="entry name" value="Phasin"/>
</dbReference>
<dbReference type="Proteomes" id="UP000472320">
    <property type="component" value="Unassembled WGS sequence"/>
</dbReference>
<reference evidence="3 4" key="1">
    <citation type="submission" date="2019-11" db="EMBL/GenBank/DDBJ databases">
        <title>Type strains purchased from KCTC, JCM and DSMZ.</title>
        <authorList>
            <person name="Lu H."/>
        </authorList>
    </citation>
    <scope>NUCLEOTIDE SEQUENCE [LARGE SCALE GENOMIC DNA]</scope>
    <source>
        <strain evidence="3 4">JCM 31587</strain>
    </source>
</reference>
<dbReference type="InterPro" id="IPR010127">
    <property type="entry name" value="Phasin_subfam-1"/>
</dbReference>
<dbReference type="RefSeq" id="WP_155453793.1">
    <property type="nucleotide sequence ID" value="NZ_WNKX01000006.1"/>
</dbReference>
<dbReference type="OrthoDB" id="8759666at2"/>
<feature type="compositionally biased region" description="Basic and acidic residues" evidence="1">
    <location>
        <begin position="141"/>
        <end position="170"/>
    </location>
</feature>
<evidence type="ECO:0000259" key="2">
    <source>
        <dbReference type="Pfam" id="PF09361"/>
    </source>
</evidence>
<protein>
    <submittedName>
        <fullName evidence="3">TIGR01841 family phasin</fullName>
    </submittedName>
</protein>
<accession>A0A6L6QF53</accession>
<gene>
    <name evidence="3" type="primary">phaP</name>
    <name evidence="3" type="ORF">GM658_09550</name>
</gene>
<feature type="region of interest" description="Disordered" evidence="1">
    <location>
        <begin position="125"/>
        <end position="192"/>
    </location>
</feature>
<organism evidence="3 4">
    <name type="scientific">Massilia eburnea</name>
    <dbReference type="NCBI Taxonomy" id="1776165"/>
    <lineage>
        <taxon>Bacteria</taxon>
        <taxon>Pseudomonadati</taxon>
        <taxon>Pseudomonadota</taxon>
        <taxon>Betaproteobacteria</taxon>
        <taxon>Burkholderiales</taxon>
        <taxon>Oxalobacteraceae</taxon>
        <taxon>Telluria group</taxon>
        <taxon>Massilia</taxon>
    </lineage>
</organism>
<keyword evidence="4" id="KW-1185">Reference proteome</keyword>
<proteinExistence type="predicted"/>
<sequence>MFSNPEQFSAATKSQLEAQLKILNNFATTAFEGVQKVIALNLSTTKANVEKSSAAARELLEAKDPQEFFAKSTARVPNFDGLFAYNRELFSIASKTQAELFQAAQEQLKEAGKQAVKVPKLASPVAAPAPAPAPVPAPKAGKAEAKPAVKAEAKVEAEESKPEVKAEAKAAKPAASFPDPKAPSANGAKAHK</sequence>
<feature type="domain" description="Phasin" evidence="2">
    <location>
        <begin position="6"/>
        <end position="107"/>
    </location>
</feature>
<evidence type="ECO:0000313" key="3">
    <source>
        <dbReference type="EMBL" id="MTW10849.1"/>
    </source>
</evidence>
<feature type="compositionally biased region" description="Pro residues" evidence="1">
    <location>
        <begin position="127"/>
        <end position="137"/>
    </location>
</feature>
<evidence type="ECO:0000313" key="4">
    <source>
        <dbReference type="Proteomes" id="UP000472320"/>
    </source>
</evidence>
<comment type="caution">
    <text evidence="3">The sequence shown here is derived from an EMBL/GenBank/DDBJ whole genome shotgun (WGS) entry which is preliminary data.</text>
</comment>
<evidence type="ECO:0000256" key="1">
    <source>
        <dbReference type="SAM" id="MobiDB-lite"/>
    </source>
</evidence>
<dbReference type="AlphaFoldDB" id="A0A6L6QF53"/>
<dbReference type="NCBIfam" id="TIGR01841">
    <property type="entry name" value="phasin"/>
    <property type="match status" value="1"/>
</dbReference>
<dbReference type="Pfam" id="PF09361">
    <property type="entry name" value="Phasin_2"/>
    <property type="match status" value="1"/>
</dbReference>
<feature type="compositionally biased region" description="Low complexity" evidence="1">
    <location>
        <begin position="171"/>
        <end position="185"/>
    </location>
</feature>
<name>A0A6L6QF53_9BURK</name>